<name>A0ABM4CX23_HYDVU</name>
<reference evidence="2 3" key="1">
    <citation type="submission" date="2025-05" db="UniProtKB">
        <authorList>
            <consortium name="RefSeq"/>
        </authorList>
    </citation>
    <scope>IDENTIFICATION</scope>
</reference>
<dbReference type="GeneID" id="101236456"/>
<dbReference type="PANTHER" id="PTHR33480">
    <property type="entry name" value="SET DOMAIN-CONTAINING PROTEIN-RELATED"/>
    <property type="match status" value="1"/>
</dbReference>
<evidence type="ECO:0000313" key="4">
    <source>
        <dbReference type="RefSeq" id="XP_065666482.1"/>
    </source>
</evidence>
<dbReference type="RefSeq" id="XP_065666481.1">
    <property type="nucleotide sequence ID" value="XM_065810409.1"/>
</dbReference>
<organism evidence="1 3">
    <name type="scientific">Hydra vulgaris</name>
    <name type="common">Hydra</name>
    <name type="synonym">Hydra attenuata</name>
    <dbReference type="NCBI Taxonomy" id="6087"/>
    <lineage>
        <taxon>Eukaryota</taxon>
        <taxon>Metazoa</taxon>
        <taxon>Cnidaria</taxon>
        <taxon>Hydrozoa</taxon>
        <taxon>Hydroidolina</taxon>
        <taxon>Anthoathecata</taxon>
        <taxon>Aplanulata</taxon>
        <taxon>Hydridae</taxon>
        <taxon>Hydra</taxon>
    </lineage>
</organism>
<protein>
    <submittedName>
        <fullName evidence="2 3">Uncharacterized protein LOC101236456 isoform X2</fullName>
    </submittedName>
</protein>
<evidence type="ECO:0000313" key="1">
    <source>
        <dbReference type="Proteomes" id="UP001652625"/>
    </source>
</evidence>
<dbReference type="Proteomes" id="UP001652625">
    <property type="component" value="Chromosome 11"/>
</dbReference>
<keyword evidence="1" id="KW-1185">Reference proteome</keyword>
<evidence type="ECO:0000313" key="2">
    <source>
        <dbReference type="RefSeq" id="XP_065666480.1"/>
    </source>
</evidence>
<gene>
    <name evidence="2 3 4" type="primary">LOC101236456</name>
</gene>
<proteinExistence type="predicted"/>
<dbReference type="RefSeq" id="XP_065666482.1">
    <property type="nucleotide sequence ID" value="XM_065810410.1"/>
</dbReference>
<accession>A0ABM4CX23</accession>
<dbReference type="PANTHER" id="PTHR33480:SF1">
    <property type="entry name" value="TYR RECOMBINASE DOMAIN-CONTAINING PROTEIN"/>
    <property type="match status" value="1"/>
</dbReference>
<sequence length="253" mass="29864">MSTKIWEQIKLIDVTCANILKNFDLCKDEDLKWICFEDLKTTIFPGESGKVIVQRGKVWKIISANKVPIALSSSCISVDEPANLKELFQEDMAKDKDYVPEVLSEEEVMQDTRKDASEESCEEEVREIKIEYDLEESSKEKKKRRKRFCIFCKRQYAALSRHIKQKHKDEPRLKHLNNESMKKELELIRREGIIAVNREEAKKAIPVYQAERRSKFDFKNNIEEQDLTTCPNCLITLKKKQFSRHKRRCQFLS</sequence>
<dbReference type="RefSeq" id="XP_065666480.1">
    <property type="nucleotide sequence ID" value="XM_065810408.1"/>
</dbReference>
<evidence type="ECO:0000313" key="3">
    <source>
        <dbReference type="RefSeq" id="XP_065666481.1"/>
    </source>
</evidence>